<dbReference type="InterPro" id="IPR029041">
    <property type="entry name" value="FAD-linked_oxidoreductase-like"/>
</dbReference>
<keyword evidence="1 2" id="KW-0560">Oxidoreductase</keyword>
<dbReference type="GO" id="GO:0004489">
    <property type="term" value="F:methylenetetrahydrofolate reductase [NAD(P)H] activity"/>
    <property type="evidence" value="ECO:0007669"/>
    <property type="project" value="UniProtKB-EC"/>
</dbReference>
<evidence type="ECO:0000256" key="1">
    <source>
        <dbReference type="ARBA" id="ARBA00023002"/>
    </source>
</evidence>
<evidence type="ECO:0000313" key="2">
    <source>
        <dbReference type="EMBL" id="MBB4649949.1"/>
    </source>
</evidence>
<dbReference type="RefSeq" id="WP_183261962.1">
    <property type="nucleotide sequence ID" value="NZ_BAAAVZ010000003.1"/>
</dbReference>
<organism evidence="2 3">
    <name type="scientific">Aminobacter niigataensis</name>
    <dbReference type="NCBI Taxonomy" id="83265"/>
    <lineage>
        <taxon>Bacteria</taxon>
        <taxon>Pseudomonadati</taxon>
        <taxon>Pseudomonadota</taxon>
        <taxon>Alphaproteobacteria</taxon>
        <taxon>Hyphomicrobiales</taxon>
        <taxon>Phyllobacteriaceae</taxon>
        <taxon>Aminobacter</taxon>
    </lineage>
</organism>
<sequence length="294" mass="31641">MTETSEAVADRPSARAVGPAMSIELAPEQARSFAPEVSHFPLGSRVFLTHLTGKPEAMQVEAALRIREKGYIAVPHLGARNFKTEKDFVDLVAAHSRNGITEALFLGGNPALFPGPMSESAQLLAHPVLRDSTIRTAFVAGYPEGHPNIGDADLADALRRKLEICDDRSIDARVVSQFAFDGAAMGAWARGLHEQYPGLPVHVGLAGVTSLAKLVKFAMMCGVGPSIAALKRSASGLFNVIADRNPADVIEAMSTSYPQPVGPLHLHFFPFGGWEKTLAWYSEHRGARRLRPGD</sequence>
<dbReference type="EC" id="1.5.1.20" evidence="2"/>
<dbReference type="EMBL" id="JACHOT010000001">
    <property type="protein sequence ID" value="MBB4649949.1"/>
    <property type="molecule type" value="Genomic_DNA"/>
</dbReference>
<proteinExistence type="predicted"/>
<gene>
    <name evidence="2" type="ORF">GGQ99_001671</name>
</gene>
<evidence type="ECO:0000313" key="3">
    <source>
        <dbReference type="Proteomes" id="UP000539538"/>
    </source>
</evidence>
<accession>A0ABR6L175</accession>
<keyword evidence="3" id="KW-1185">Reference proteome</keyword>
<reference evidence="2 3" key="1">
    <citation type="submission" date="2020-08" db="EMBL/GenBank/DDBJ databases">
        <title>Genomic Encyclopedia of Type Strains, Phase IV (KMG-IV): sequencing the most valuable type-strain genomes for metagenomic binning, comparative biology and taxonomic classification.</title>
        <authorList>
            <person name="Goeker M."/>
        </authorList>
    </citation>
    <scope>NUCLEOTIDE SEQUENCE [LARGE SCALE GENOMIC DNA]</scope>
    <source>
        <strain evidence="2 3">DSM 7050</strain>
    </source>
</reference>
<comment type="caution">
    <text evidence="2">The sequence shown here is derived from an EMBL/GenBank/DDBJ whole genome shotgun (WGS) entry which is preliminary data.</text>
</comment>
<protein>
    <submittedName>
        <fullName evidence="2">Methylenetetrahydrofolate reductase (NADPH)</fullName>
        <ecNumber evidence="2">1.5.1.20</ecNumber>
    </submittedName>
</protein>
<dbReference type="Gene3D" id="3.20.20.220">
    <property type="match status" value="1"/>
</dbReference>
<name>A0ABR6L175_9HYPH</name>
<dbReference type="Proteomes" id="UP000539538">
    <property type="component" value="Unassembled WGS sequence"/>
</dbReference>
<dbReference type="SUPFAM" id="SSF51730">
    <property type="entry name" value="FAD-linked oxidoreductase"/>
    <property type="match status" value="1"/>
</dbReference>